<evidence type="ECO:0008006" key="3">
    <source>
        <dbReference type="Google" id="ProtNLM"/>
    </source>
</evidence>
<dbReference type="InterPro" id="IPR043502">
    <property type="entry name" value="DNA/RNA_pol_sf"/>
</dbReference>
<dbReference type="PANTHER" id="PTHR24559:SF444">
    <property type="entry name" value="REVERSE TRANSCRIPTASE DOMAIN-CONTAINING PROTEIN"/>
    <property type="match status" value="1"/>
</dbReference>
<dbReference type="PANTHER" id="PTHR24559">
    <property type="entry name" value="TRANSPOSON TY3-I GAG-POL POLYPROTEIN"/>
    <property type="match status" value="1"/>
</dbReference>
<evidence type="ECO:0000313" key="2">
    <source>
        <dbReference type="Proteomes" id="UP000765509"/>
    </source>
</evidence>
<dbReference type="Gene3D" id="3.30.70.270">
    <property type="match status" value="1"/>
</dbReference>
<dbReference type="SUPFAM" id="SSF56672">
    <property type="entry name" value="DNA/RNA polymerases"/>
    <property type="match status" value="1"/>
</dbReference>
<protein>
    <recommendedName>
        <fullName evidence="3">Reverse transcriptase domain-containing protein</fullName>
    </recommendedName>
</protein>
<dbReference type="AlphaFoldDB" id="A0A9Q3DMS7"/>
<dbReference type="InterPro" id="IPR053134">
    <property type="entry name" value="RNA-dir_DNA_polymerase"/>
</dbReference>
<dbReference type="Proteomes" id="UP000765509">
    <property type="component" value="Unassembled WGS sequence"/>
</dbReference>
<gene>
    <name evidence="1" type="ORF">O181_043278</name>
</gene>
<keyword evidence="2" id="KW-1185">Reference proteome</keyword>
<name>A0A9Q3DMS7_9BASI</name>
<proteinExistence type="predicted"/>
<dbReference type="InterPro" id="IPR043128">
    <property type="entry name" value="Rev_trsase/Diguanyl_cyclase"/>
</dbReference>
<reference evidence="1" key="1">
    <citation type="submission" date="2021-03" db="EMBL/GenBank/DDBJ databases">
        <title>Draft genome sequence of rust myrtle Austropuccinia psidii MF-1, a brazilian biotype.</title>
        <authorList>
            <person name="Quecine M.C."/>
            <person name="Pachon D.M.R."/>
            <person name="Bonatelli M.L."/>
            <person name="Correr F.H."/>
            <person name="Franceschini L.M."/>
            <person name="Leite T.F."/>
            <person name="Margarido G.R.A."/>
            <person name="Almeida C.A."/>
            <person name="Ferrarezi J.A."/>
            <person name="Labate C.A."/>
        </authorList>
    </citation>
    <scope>NUCLEOTIDE SEQUENCE</scope>
    <source>
        <strain evidence="1">MF-1</strain>
    </source>
</reference>
<dbReference type="EMBL" id="AVOT02017463">
    <property type="protein sequence ID" value="MBW0503563.1"/>
    <property type="molecule type" value="Genomic_DNA"/>
</dbReference>
<comment type="caution">
    <text evidence="1">The sequence shown here is derived from an EMBL/GenBank/DDBJ whole genome shotgun (WGS) entry which is preliminary data.</text>
</comment>
<sequence>MVFQQKDRFTALYPDMSEFMINRRILRKCGGDLENPFKSRTTEKSSAEDIINILEEVTTRARIGFSRVNLKTRLNTPWKDSVDKNSKENYTKMKYKSADIIRSCHIFQSTTHLANSCEKMGKINKIDIENKPYIEKDDKVIEENSEDKSSIFSESSKDIENINETFDIMESYSHLPQLNNGQLDLSRIQDAQLMKAKPNRGKGYTVANSCLTEVVIDKKTTTSLLDSGAFCYCAGKYFLKTCVPNFEDQFFTIDGIKFNRSNKEPQGEIVGHEVEIILNIESPYTPFLRRPAYPASPKSREALEIHIEELSDLGVIRKVGHNEEVKITTPVIVAWNNGKSRMVGDFGALNTYTVADRYPIPRIQISLRKISQAVYISTMDALKGFHQNVVTPREIKYLRIISHFGVYEYLRMPFGIKNKLSHFQRMMNKIFPEGISEGWLII</sequence>
<organism evidence="1 2">
    <name type="scientific">Austropuccinia psidii MF-1</name>
    <dbReference type="NCBI Taxonomy" id="1389203"/>
    <lineage>
        <taxon>Eukaryota</taxon>
        <taxon>Fungi</taxon>
        <taxon>Dikarya</taxon>
        <taxon>Basidiomycota</taxon>
        <taxon>Pucciniomycotina</taxon>
        <taxon>Pucciniomycetes</taxon>
        <taxon>Pucciniales</taxon>
        <taxon>Sphaerophragmiaceae</taxon>
        <taxon>Austropuccinia</taxon>
    </lineage>
</organism>
<evidence type="ECO:0000313" key="1">
    <source>
        <dbReference type="EMBL" id="MBW0503563.1"/>
    </source>
</evidence>
<accession>A0A9Q3DMS7</accession>
<dbReference type="Gene3D" id="3.10.10.10">
    <property type="entry name" value="HIV Type 1 Reverse Transcriptase, subunit A, domain 1"/>
    <property type="match status" value="1"/>
</dbReference>
<dbReference type="CDD" id="cd01647">
    <property type="entry name" value="RT_LTR"/>
    <property type="match status" value="1"/>
</dbReference>